<dbReference type="OMA" id="PNSHEPK"/>
<evidence type="ECO:0000313" key="4">
    <source>
        <dbReference type="Proteomes" id="UP000177798"/>
    </source>
</evidence>
<feature type="region of interest" description="Disordered" evidence="1">
    <location>
        <begin position="48"/>
        <end position="342"/>
    </location>
</feature>
<feature type="chain" id="PRO_5010559926" evidence="2">
    <location>
        <begin position="21"/>
        <end position="342"/>
    </location>
</feature>
<feature type="compositionally biased region" description="Basic and acidic residues" evidence="1">
    <location>
        <begin position="222"/>
        <end position="234"/>
    </location>
</feature>
<dbReference type="KEGG" id="ssl:SS1G_07224"/>
<feature type="signal peptide" evidence="2">
    <location>
        <begin position="1"/>
        <end position="20"/>
    </location>
</feature>
<evidence type="ECO:0000256" key="1">
    <source>
        <dbReference type="SAM" id="MobiDB-lite"/>
    </source>
</evidence>
<dbReference type="RefSeq" id="XP_001591778.1">
    <property type="nucleotide sequence ID" value="XM_001591728.1"/>
</dbReference>
<dbReference type="Proteomes" id="UP000177798">
    <property type="component" value="Chromosome 6"/>
</dbReference>
<organism evidence="3 4">
    <name type="scientific">Sclerotinia sclerotiorum (strain ATCC 18683 / 1980 / Ss-1)</name>
    <name type="common">White mold</name>
    <name type="synonym">Whetzelinia sclerotiorum</name>
    <dbReference type="NCBI Taxonomy" id="665079"/>
    <lineage>
        <taxon>Eukaryota</taxon>
        <taxon>Fungi</taxon>
        <taxon>Dikarya</taxon>
        <taxon>Ascomycota</taxon>
        <taxon>Pezizomycotina</taxon>
        <taxon>Leotiomycetes</taxon>
        <taxon>Helotiales</taxon>
        <taxon>Sclerotiniaceae</taxon>
        <taxon>Sclerotinia</taxon>
    </lineage>
</organism>
<name>A0A1D9Q5V4_SCLS1</name>
<feature type="compositionally biased region" description="Basic and acidic residues" evidence="1">
    <location>
        <begin position="259"/>
        <end position="275"/>
    </location>
</feature>
<keyword evidence="2" id="KW-0732">Signal</keyword>
<dbReference type="OrthoDB" id="3552520at2759"/>
<sequence>MQFSKISGATAALLISLISASPIALTHDAIHPSGSIHVKPTGSIEYSFKIHPTGSRKPKEPLPTRTDEGTSKFTIHPTGGKTEPHHYRPSGTGVESHEGPKPTDHVSKSHESSHPKPSGHVSQRAIESDNVEGSTVSNWKAKPTGNASHEHESGHAKPTGSGKKENAHPSGTGVYKDGKPHQSEYAKPTETGDYQTRESGHAKASGKGGEGGFGHAKPTGTKGKEHTQAHESGHAKPTGYNESARAVESGHAKPTNVHDSGHVKPTGKESKEHASGHAKPTGTGAEHGHAKPTGVHSQVPEFTGTHKSKTLEFKTETGTMTLGSKASTVIGAGPEETGSSRF</sequence>
<dbReference type="AlphaFoldDB" id="A0A1D9Q5V4"/>
<gene>
    <name evidence="3" type="ORF">sscle_06g050870</name>
</gene>
<accession>A0A1D9Q5V4</accession>
<proteinExistence type="predicted"/>
<dbReference type="EMBL" id="CP017819">
    <property type="protein sequence ID" value="APA10317.1"/>
    <property type="molecule type" value="Genomic_DNA"/>
</dbReference>
<reference evidence="4" key="1">
    <citation type="journal article" date="2017" name="Genome Biol. Evol.">
        <title>The complete genome sequence of the phytopathogenic fungus Sclerotinia sclerotiorum reveals insights into the genome architecture of broad host range pathogens.</title>
        <authorList>
            <person name="Derbyshire M."/>
            <person name="Denton-Giles M."/>
            <person name="Hegedus D."/>
            <person name="Seifbarghy S."/>
            <person name="Rollins J."/>
            <person name="van Kan J."/>
            <person name="Seidl M.F."/>
            <person name="Faino L."/>
            <person name="Mbengue M."/>
            <person name="Navaud O."/>
            <person name="Raffaele S."/>
            <person name="Hammond-Kosack K."/>
            <person name="Heard S."/>
            <person name="Oliver R."/>
        </authorList>
    </citation>
    <scope>NUCLEOTIDE SEQUENCE [LARGE SCALE GENOMIC DNA]</scope>
    <source>
        <strain evidence="4">ATCC 18683 / 1980 / Ss-1</strain>
    </source>
</reference>
<dbReference type="VEuPathDB" id="FungiDB:sscle_06g050870"/>
<feature type="compositionally biased region" description="Basic and acidic residues" evidence="1">
    <location>
        <begin position="57"/>
        <end position="70"/>
    </location>
</feature>
<feature type="compositionally biased region" description="Basic and acidic residues" evidence="1">
    <location>
        <begin position="95"/>
        <end position="114"/>
    </location>
</feature>
<feature type="compositionally biased region" description="Polar residues" evidence="1">
    <location>
        <begin position="316"/>
        <end position="327"/>
    </location>
</feature>
<evidence type="ECO:0000313" key="3">
    <source>
        <dbReference type="EMBL" id="APA10317.1"/>
    </source>
</evidence>
<evidence type="ECO:0000256" key="2">
    <source>
        <dbReference type="SAM" id="SignalP"/>
    </source>
</evidence>
<protein>
    <submittedName>
        <fullName evidence="3">Uncharacterized protein</fullName>
    </submittedName>
</protein>